<dbReference type="Proteomes" id="UP000540989">
    <property type="component" value="Unassembled WGS sequence"/>
</dbReference>
<gene>
    <name evidence="11" type="ORF">HDF16_001473</name>
</gene>
<comment type="caution">
    <text evidence="11">The sequence shown here is derived from an EMBL/GenBank/DDBJ whole genome shotgun (WGS) entry which is preliminary data.</text>
</comment>
<dbReference type="InterPro" id="IPR051085">
    <property type="entry name" value="MB_O-acyltransferase"/>
</dbReference>
<dbReference type="PANTHER" id="PTHR13285">
    <property type="entry name" value="ACYLTRANSFERASE"/>
    <property type="match status" value="1"/>
</dbReference>
<proteinExistence type="inferred from homology"/>
<dbReference type="AlphaFoldDB" id="A0A7W7ZBM9"/>
<feature type="transmembrane region" description="Helical" evidence="10">
    <location>
        <begin position="30"/>
        <end position="56"/>
    </location>
</feature>
<evidence type="ECO:0000256" key="8">
    <source>
        <dbReference type="ARBA" id="ARBA00023315"/>
    </source>
</evidence>
<keyword evidence="4 9" id="KW-0808">Transferase</keyword>
<evidence type="ECO:0000256" key="5">
    <source>
        <dbReference type="ARBA" id="ARBA00022692"/>
    </source>
</evidence>
<keyword evidence="8 9" id="KW-0012">Acyltransferase</keyword>
<sequence length="453" mass="50356">MYPTAAPYFVFLVAVCLVYWAVCQIRAARLAILVVASLFFIAKFGLGCLLLVPVAAALDFFFGLGIGRSTSITQRRVLLAGSVVLNVGLMAAAKGFGAKLGWLFTFSLSYYCFQQLSYTIDIFRRDAEPETNFLNYVSAATFFPSLTAGPINRLPDLIDKLKKPFSLEDTRSARALLLIASGLIKKLLIAQFLADNLVNNFLDTPKLYSGFEVLVAVWGYAFQLYYDFSGYTDIAMGSALLLGIAVPENFHRPYSSANIAEFWRKWHISFSQWLRDYVYFSLPSERRVAAAKFTNPIITMLLGGLWHGFGWTFLIWGAMHGVALSLTRAWHDWRKKLGKKPSAIGRYVAVFFTFQFVCATWIFFRADSASDALDVFRRIGSMTFSVEHISLAIVLYLAAAVLLHIAPESWFDEAVALFSRTPFILQGAAIAGVVLALQTLAGKGAAPFAYSKF</sequence>
<dbReference type="GO" id="GO:0016746">
    <property type="term" value="F:acyltransferase activity"/>
    <property type="evidence" value="ECO:0007669"/>
    <property type="project" value="UniProtKB-KW"/>
</dbReference>
<evidence type="ECO:0000313" key="12">
    <source>
        <dbReference type="Proteomes" id="UP000540989"/>
    </source>
</evidence>
<evidence type="ECO:0000256" key="7">
    <source>
        <dbReference type="ARBA" id="ARBA00023136"/>
    </source>
</evidence>
<dbReference type="PIRSF" id="PIRSF016636">
    <property type="entry name" value="AlgI_DltB"/>
    <property type="match status" value="1"/>
</dbReference>
<evidence type="ECO:0000313" key="11">
    <source>
        <dbReference type="EMBL" id="MBB5056788.1"/>
    </source>
</evidence>
<evidence type="ECO:0000256" key="10">
    <source>
        <dbReference type="SAM" id="Phobius"/>
    </source>
</evidence>
<protein>
    <submittedName>
        <fullName evidence="11">D-alanyl-lipoteichoic acid acyltransferase DltB (MBOAT superfamily)</fullName>
    </submittedName>
</protein>
<dbReference type="InterPro" id="IPR004299">
    <property type="entry name" value="MBOAT_fam"/>
</dbReference>
<feature type="transmembrane region" description="Helical" evidence="10">
    <location>
        <begin position="384"/>
        <end position="403"/>
    </location>
</feature>
<feature type="transmembrane region" description="Helical" evidence="10">
    <location>
        <begin position="133"/>
        <end position="154"/>
    </location>
</feature>
<evidence type="ECO:0000256" key="2">
    <source>
        <dbReference type="ARBA" id="ARBA00010323"/>
    </source>
</evidence>
<evidence type="ECO:0000256" key="4">
    <source>
        <dbReference type="ARBA" id="ARBA00022679"/>
    </source>
</evidence>
<keyword evidence="3 9" id="KW-1003">Cell membrane</keyword>
<comment type="similarity">
    <text evidence="2 9">Belongs to the membrane-bound acyltransferase family.</text>
</comment>
<dbReference type="Pfam" id="PF03062">
    <property type="entry name" value="MBOAT"/>
    <property type="match status" value="1"/>
</dbReference>
<dbReference type="InterPro" id="IPR028362">
    <property type="entry name" value="AlgI"/>
</dbReference>
<accession>A0A7W7ZBM9</accession>
<evidence type="ECO:0000256" key="9">
    <source>
        <dbReference type="PIRNR" id="PIRNR016636"/>
    </source>
</evidence>
<evidence type="ECO:0000256" key="3">
    <source>
        <dbReference type="ARBA" id="ARBA00022475"/>
    </source>
</evidence>
<keyword evidence="7 9" id="KW-0472">Membrane</keyword>
<name>A0A7W7ZBM9_9BACT</name>
<evidence type="ECO:0000256" key="1">
    <source>
        <dbReference type="ARBA" id="ARBA00004651"/>
    </source>
</evidence>
<feature type="transmembrane region" description="Helical" evidence="10">
    <location>
        <begin position="344"/>
        <end position="364"/>
    </location>
</feature>
<evidence type="ECO:0000256" key="6">
    <source>
        <dbReference type="ARBA" id="ARBA00022989"/>
    </source>
</evidence>
<keyword evidence="5 10" id="KW-0812">Transmembrane</keyword>
<feature type="transmembrane region" description="Helical" evidence="10">
    <location>
        <begin position="100"/>
        <end position="118"/>
    </location>
</feature>
<dbReference type="EMBL" id="JACHIP010000002">
    <property type="protein sequence ID" value="MBB5056788.1"/>
    <property type="molecule type" value="Genomic_DNA"/>
</dbReference>
<dbReference type="PIRSF" id="PIRSF500217">
    <property type="entry name" value="AlgI"/>
    <property type="match status" value="1"/>
</dbReference>
<dbReference type="RefSeq" id="WP_184214970.1">
    <property type="nucleotide sequence ID" value="NZ_JACHIP010000002.1"/>
</dbReference>
<dbReference type="GO" id="GO:0042121">
    <property type="term" value="P:alginic acid biosynthetic process"/>
    <property type="evidence" value="ECO:0007669"/>
    <property type="project" value="InterPro"/>
</dbReference>
<keyword evidence="6 10" id="KW-1133">Transmembrane helix</keyword>
<keyword evidence="12" id="KW-1185">Reference proteome</keyword>
<feature type="transmembrane region" description="Helical" evidence="10">
    <location>
        <begin position="206"/>
        <end position="226"/>
    </location>
</feature>
<reference evidence="11 12" key="1">
    <citation type="submission" date="2020-08" db="EMBL/GenBank/DDBJ databases">
        <title>Genomic Encyclopedia of Type Strains, Phase IV (KMG-V): Genome sequencing to study the core and pangenomes of soil and plant-associated prokaryotes.</title>
        <authorList>
            <person name="Whitman W."/>
        </authorList>
    </citation>
    <scope>NUCLEOTIDE SEQUENCE [LARGE SCALE GENOMIC DNA]</scope>
    <source>
        <strain evidence="11 12">M8UP14</strain>
    </source>
</reference>
<feature type="transmembrane region" description="Helical" evidence="10">
    <location>
        <begin position="297"/>
        <end position="324"/>
    </location>
</feature>
<comment type="subcellular location">
    <subcellularLocation>
        <location evidence="1">Cell membrane</location>
        <topology evidence="1">Multi-pass membrane protein</topology>
    </subcellularLocation>
</comment>
<organism evidence="11 12">
    <name type="scientific">Granulicella aggregans</name>
    <dbReference type="NCBI Taxonomy" id="474949"/>
    <lineage>
        <taxon>Bacteria</taxon>
        <taxon>Pseudomonadati</taxon>
        <taxon>Acidobacteriota</taxon>
        <taxon>Terriglobia</taxon>
        <taxon>Terriglobales</taxon>
        <taxon>Acidobacteriaceae</taxon>
        <taxon>Granulicella</taxon>
    </lineage>
</organism>
<feature type="transmembrane region" description="Helical" evidence="10">
    <location>
        <begin position="175"/>
        <end position="194"/>
    </location>
</feature>
<dbReference type="InterPro" id="IPR024194">
    <property type="entry name" value="Ac/AlaTfrase_AlgI/DltB"/>
</dbReference>
<feature type="transmembrane region" description="Helical" evidence="10">
    <location>
        <begin position="423"/>
        <end position="442"/>
    </location>
</feature>
<dbReference type="GO" id="GO:0005886">
    <property type="term" value="C:plasma membrane"/>
    <property type="evidence" value="ECO:0007669"/>
    <property type="project" value="UniProtKB-SubCell"/>
</dbReference>
<dbReference type="PANTHER" id="PTHR13285:SF23">
    <property type="entry name" value="TEICHOIC ACID D-ALANYLTRANSFERASE"/>
    <property type="match status" value="1"/>
</dbReference>
<feature type="transmembrane region" description="Helical" evidence="10">
    <location>
        <begin position="6"/>
        <end position="23"/>
    </location>
</feature>